<evidence type="ECO:0000256" key="3">
    <source>
        <dbReference type="ARBA" id="ARBA00023015"/>
    </source>
</evidence>
<organism evidence="7 8">
    <name type="scientific">Eumeta variegata</name>
    <name type="common">Bagworm moth</name>
    <name type="synonym">Eumeta japonica</name>
    <dbReference type="NCBI Taxonomy" id="151549"/>
    <lineage>
        <taxon>Eukaryota</taxon>
        <taxon>Metazoa</taxon>
        <taxon>Ecdysozoa</taxon>
        <taxon>Arthropoda</taxon>
        <taxon>Hexapoda</taxon>
        <taxon>Insecta</taxon>
        <taxon>Pterygota</taxon>
        <taxon>Neoptera</taxon>
        <taxon>Endopterygota</taxon>
        <taxon>Lepidoptera</taxon>
        <taxon>Glossata</taxon>
        <taxon>Ditrysia</taxon>
        <taxon>Tineoidea</taxon>
        <taxon>Psychidae</taxon>
        <taxon>Oiketicinae</taxon>
        <taxon>Eumeta</taxon>
    </lineage>
</organism>
<dbReference type="PANTHER" id="PTHR21411">
    <property type="entry name" value="APONTIC"/>
    <property type="match status" value="1"/>
</dbReference>
<evidence type="ECO:0000256" key="2">
    <source>
        <dbReference type="ARBA" id="ARBA00016807"/>
    </source>
</evidence>
<sequence>MDFGKRSKNFTEREKSLLIEVAKEFVCIIDNKKTDGTSVEAKKRAWAALTNEYNAVSETGCRTEKQLHALYDNLKKKVRKNMSDDKSEMYKTGGGTFCPKTTAIDEKVVALLTPQFKPLVNEFDSSAPYYNIDNITQKHGEDAEAGTSGSVVIEVNDEFSGEPLELKSSKRPFSPDILNAVSETPRKKKGCLTEIKKKSINSLSASIIKTKKEKQSNKDCITKKKLEILELQKQQEVLKLEKTKNILELDIELKRVLLESAQLDLEFKRKTLNL</sequence>
<name>A0A4C1YV62_EUMVA</name>
<evidence type="ECO:0000256" key="4">
    <source>
        <dbReference type="ARBA" id="ARBA00023163"/>
    </source>
</evidence>
<keyword evidence="3" id="KW-0805">Transcription regulation</keyword>
<evidence type="ECO:0000313" key="8">
    <source>
        <dbReference type="Proteomes" id="UP000299102"/>
    </source>
</evidence>
<dbReference type="InterPro" id="IPR028002">
    <property type="entry name" value="Myb_DNA-bind_5"/>
</dbReference>
<comment type="function">
    <text evidence="5">Involved in transvection phenomena (= synapsis-dependent gene expression), where the synaptic pairing of chromosomes carrying genes with which zeste interacts influences the expression of these genes. Zeste binds to DNA and stimulates transcription from a nearby promoter.</text>
</comment>
<dbReference type="EMBL" id="BGZK01001443">
    <property type="protein sequence ID" value="GBP80038.1"/>
    <property type="molecule type" value="Genomic_DNA"/>
</dbReference>
<evidence type="ECO:0000313" key="7">
    <source>
        <dbReference type="EMBL" id="GBP80038.1"/>
    </source>
</evidence>
<reference evidence="7 8" key="1">
    <citation type="journal article" date="2019" name="Commun. Biol.">
        <title>The bagworm genome reveals a unique fibroin gene that provides high tensile strength.</title>
        <authorList>
            <person name="Kono N."/>
            <person name="Nakamura H."/>
            <person name="Ohtoshi R."/>
            <person name="Tomita M."/>
            <person name="Numata K."/>
            <person name="Arakawa K."/>
        </authorList>
    </citation>
    <scope>NUCLEOTIDE SEQUENCE [LARGE SCALE GENOMIC DNA]</scope>
</reference>
<dbReference type="STRING" id="151549.A0A4C1YV62"/>
<comment type="caution">
    <text evidence="7">The sequence shown here is derived from an EMBL/GenBank/DDBJ whole genome shotgun (WGS) entry which is preliminary data.</text>
</comment>
<evidence type="ECO:0000256" key="1">
    <source>
        <dbReference type="ARBA" id="ARBA00011764"/>
    </source>
</evidence>
<protein>
    <recommendedName>
        <fullName evidence="2">Regulatory protein zeste</fullName>
    </recommendedName>
</protein>
<dbReference type="PANTHER" id="PTHR21411:SF0">
    <property type="entry name" value="REGULATORY PROTEIN ZESTE"/>
    <property type="match status" value="1"/>
</dbReference>
<keyword evidence="8" id="KW-1185">Reference proteome</keyword>
<dbReference type="Proteomes" id="UP000299102">
    <property type="component" value="Unassembled WGS sequence"/>
</dbReference>
<dbReference type="AlphaFoldDB" id="A0A4C1YV62"/>
<keyword evidence="4" id="KW-0804">Transcription</keyword>
<comment type="subunit">
    <text evidence="1">Self-associates forming complexes of several hundred monomers.</text>
</comment>
<proteinExistence type="predicted"/>
<feature type="domain" description="Myb/SANT-like DNA-binding" evidence="6">
    <location>
        <begin position="6"/>
        <end position="83"/>
    </location>
</feature>
<dbReference type="OrthoDB" id="6340111at2759"/>
<evidence type="ECO:0000259" key="6">
    <source>
        <dbReference type="Pfam" id="PF13873"/>
    </source>
</evidence>
<accession>A0A4C1YV62</accession>
<gene>
    <name evidence="7" type="ORF">EVAR_53178_1</name>
</gene>
<evidence type="ECO:0000256" key="5">
    <source>
        <dbReference type="ARBA" id="ARBA00025466"/>
    </source>
</evidence>
<dbReference type="Pfam" id="PF13873">
    <property type="entry name" value="Myb_DNA-bind_5"/>
    <property type="match status" value="1"/>
</dbReference>